<protein>
    <recommendedName>
        <fullName evidence="6">Translocon Sec61/SecY plug domain-containing protein</fullName>
    </recommendedName>
</protein>
<dbReference type="Proteomes" id="UP000788993">
    <property type="component" value="Unassembled WGS sequence"/>
</dbReference>
<feature type="transmembrane region" description="Helical" evidence="3">
    <location>
        <begin position="157"/>
        <end position="177"/>
    </location>
</feature>
<feature type="transmembrane region" description="Helical" evidence="3">
    <location>
        <begin position="402"/>
        <end position="423"/>
    </location>
</feature>
<evidence type="ECO:0008006" key="6">
    <source>
        <dbReference type="Google" id="ProtNLM"/>
    </source>
</evidence>
<dbReference type="EMBL" id="JAEUBD010001266">
    <property type="protein sequence ID" value="KAH3663005.1"/>
    <property type="molecule type" value="Genomic_DNA"/>
</dbReference>
<evidence type="ECO:0000256" key="1">
    <source>
        <dbReference type="RuleBase" id="RU004349"/>
    </source>
</evidence>
<reference evidence="4" key="1">
    <citation type="journal article" date="2021" name="Open Biol.">
        <title>Shared evolutionary footprints suggest mitochondrial oxidative damage underlies multiple complex I losses in fungi.</title>
        <authorList>
            <person name="Schikora-Tamarit M.A."/>
            <person name="Marcet-Houben M."/>
            <person name="Nosek J."/>
            <person name="Gabaldon T."/>
        </authorList>
    </citation>
    <scope>NUCLEOTIDE SEQUENCE</scope>
    <source>
        <strain evidence="4">NCAIM Y.01608</strain>
    </source>
</reference>
<dbReference type="SUPFAM" id="SSF103491">
    <property type="entry name" value="Preprotein translocase SecY subunit"/>
    <property type="match status" value="1"/>
</dbReference>
<dbReference type="AlphaFoldDB" id="A0A9P8T2I9"/>
<keyword evidence="3" id="KW-1133">Transmembrane helix</keyword>
<dbReference type="PANTHER" id="PTHR10906">
    <property type="entry name" value="SECY/SEC61-ALPHA FAMILY MEMBER"/>
    <property type="match status" value="1"/>
</dbReference>
<dbReference type="InterPro" id="IPR023201">
    <property type="entry name" value="SecY_dom_sf"/>
</dbReference>
<proteinExistence type="inferred from homology"/>
<sequence length="527" mass="57586">MHPYTDQAKGGTHRPADGRNTIDTTEESTYRVPVEPTPALGSVRLLDLAKPFVSLLPEVEYPYQKIEFDEKIVYTIASVAVYLLAGLPLSNVAQDRIADPFGWLRVPFASQAGTALEFGLLPIVTAGFLWQTLAGFKIIKINFESRSDRELFQSWQKLTAVLIALVYAVLLSFAGYFDPVDQFTSQATLSIWSKLTYIVQLTFMALITALLVELLDKGYGFGPGILAIITVSSSTQFVTSFLGFTTTLTARGFESHGALIQLIRNLKNKPFGLAIYDAFTRDNLANLTQIYATLAALAAGVYFGNFRVEVPIKSAKVRSMASVYPIKLLYCGALPLLFTYAVLYNLNIIGFALTRIFSSVQYVQYIGNWKLDEFNFSTYNLTSGLLYFVSASPKGASPLHYLVRPVTFSLFVIVVSTVFSKLWSNISGSSGKDIAKQFKEQDITLIGHRDTAVGKELGKIIPVASTTGALIVSAVVCAVEALGFSSGLAVGALIGLLCALTLLESVMTEYQQSGGMASQFGQMFQQR</sequence>
<feature type="transmembrane region" description="Helical" evidence="3">
    <location>
        <begin position="197"/>
        <end position="215"/>
    </location>
</feature>
<feature type="transmembrane region" description="Helical" evidence="3">
    <location>
        <begin position="328"/>
        <end position="353"/>
    </location>
</feature>
<evidence type="ECO:0000256" key="2">
    <source>
        <dbReference type="SAM" id="MobiDB-lite"/>
    </source>
</evidence>
<evidence type="ECO:0000313" key="4">
    <source>
        <dbReference type="EMBL" id="KAH3663005.1"/>
    </source>
</evidence>
<dbReference type="Pfam" id="PF00344">
    <property type="entry name" value="SecY"/>
    <property type="match status" value="1"/>
</dbReference>
<feature type="region of interest" description="Disordered" evidence="2">
    <location>
        <begin position="1"/>
        <end position="30"/>
    </location>
</feature>
<feature type="transmembrane region" description="Helical" evidence="3">
    <location>
        <begin position="224"/>
        <end position="244"/>
    </location>
</feature>
<reference evidence="4" key="2">
    <citation type="submission" date="2021-01" db="EMBL/GenBank/DDBJ databases">
        <authorList>
            <person name="Schikora-Tamarit M.A."/>
        </authorList>
    </citation>
    <scope>NUCLEOTIDE SEQUENCE</scope>
    <source>
        <strain evidence="4">NCAIM Y.01608</strain>
    </source>
</reference>
<keyword evidence="3" id="KW-0812">Transmembrane</keyword>
<evidence type="ECO:0000256" key="3">
    <source>
        <dbReference type="SAM" id="Phobius"/>
    </source>
</evidence>
<feature type="transmembrane region" description="Helical" evidence="3">
    <location>
        <begin position="290"/>
        <end position="308"/>
    </location>
</feature>
<evidence type="ECO:0000313" key="5">
    <source>
        <dbReference type="Proteomes" id="UP000788993"/>
    </source>
</evidence>
<accession>A0A9P8T2I9</accession>
<organism evidence="4 5">
    <name type="scientific">Ogataea polymorpha</name>
    <dbReference type="NCBI Taxonomy" id="460523"/>
    <lineage>
        <taxon>Eukaryota</taxon>
        <taxon>Fungi</taxon>
        <taxon>Dikarya</taxon>
        <taxon>Ascomycota</taxon>
        <taxon>Saccharomycotina</taxon>
        <taxon>Pichiomycetes</taxon>
        <taxon>Pichiales</taxon>
        <taxon>Pichiaceae</taxon>
        <taxon>Ogataea</taxon>
    </lineage>
</organism>
<dbReference type="InterPro" id="IPR002208">
    <property type="entry name" value="SecY/SEC61-alpha"/>
</dbReference>
<feature type="transmembrane region" description="Helical" evidence="3">
    <location>
        <begin position="72"/>
        <end position="93"/>
    </location>
</feature>
<comment type="caution">
    <text evidence="4">The sequence shown here is derived from an EMBL/GenBank/DDBJ whole genome shotgun (WGS) entry which is preliminary data.</text>
</comment>
<feature type="transmembrane region" description="Helical" evidence="3">
    <location>
        <begin position="113"/>
        <end position="136"/>
    </location>
</feature>
<dbReference type="GO" id="GO:0016020">
    <property type="term" value="C:membrane"/>
    <property type="evidence" value="ECO:0007669"/>
    <property type="project" value="InterPro"/>
</dbReference>
<gene>
    <name evidence="4" type="ORF">OGATHE_004581</name>
</gene>
<dbReference type="Gene3D" id="1.10.3370.10">
    <property type="entry name" value="SecY subunit domain"/>
    <property type="match status" value="1"/>
</dbReference>
<comment type="similarity">
    <text evidence="1">Belongs to the SecY/SEC61-alpha family.</text>
</comment>
<dbReference type="GO" id="GO:0015031">
    <property type="term" value="P:protein transport"/>
    <property type="evidence" value="ECO:0007669"/>
    <property type="project" value="InterPro"/>
</dbReference>
<name>A0A9P8T2I9_9ASCO</name>
<feature type="transmembrane region" description="Helical" evidence="3">
    <location>
        <begin position="457"/>
        <end position="476"/>
    </location>
</feature>
<keyword evidence="3" id="KW-0472">Membrane</keyword>
<feature type="transmembrane region" description="Helical" evidence="3">
    <location>
        <begin position="482"/>
        <end position="503"/>
    </location>
</feature>
<keyword evidence="5" id="KW-1185">Reference proteome</keyword>